<evidence type="ECO:0000313" key="2">
    <source>
        <dbReference type="Proteomes" id="UP000276133"/>
    </source>
</evidence>
<sequence>MRRTRIVQVLVEALHTKDFELQCFTLNRRTDYIKLHQKLYVLGNSFCDYDIVQLSKLHQLSSYDHKLSLYSQEKEITMFLVEKKGFTLTTILPRSFFNLSMLSCRAPLDDGFTLIYWSEMAVI</sequence>
<reference evidence="1 2" key="1">
    <citation type="journal article" date="2018" name="Sci. Rep.">
        <title>Genomic signatures of local adaptation to the degree of environmental predictability in rotifers.</title>
        <authorList>
            <person name="Franch-Gras L."/>
            <person name="Hahn C."/>
            <person name="Garcia-Roger E.M."/>
            <person name="Carmona M.J."/>
            <person name="Serra M."/>
            <person name="Gomez A."/>
        </authorList>
    </citation>
    <scope>NUCLEOTIDE SEQUENCE [LARGE SCALE GENOMIC DNA]</scope>
    <source>
        <strain evidence="1">HYR1</strain>
    </source>
</reference>
<name>A0A3M7R7N7_BRAPC</name>
<dbReference type="EMBL" id="REGN01004084">
    <property type="protein sequence ID" value="RNA19235.1"/>
    <property type="molecule type" value="Genomic_DNA"/>
</dbReference>
<protein>
    <submittedName>
        <fullName evidence="1">Uncharacterized protein</fullName>
    </submittedName>
</protein>
<organism evidence="1 2">
    <name type="scientific">Brachionus plicatilis</name>
    <name type="common">Marine rotifer</name>
    <name type="synonym">Brachionus muelleri</name>
    <dbReference type="NCBI Taxonomy" id="10195"/>
    <lineage>
        <taxon>Eukaryota</taxon>
        <taxon>Metazoa</taxon>
        <taxon>Spiralia</taxon>
        <taxon>Gnathifera</taxon>
        <taxon>Rotifera</taxon>
        <taxon>Eurotatoria</taxon>
        <taxon>Monogononta</taxon>
        <taxon>Pseudotrocha</taxon>
        <taxon>Ploima</taxon>
        <taxon>Brachionidae</taxon>
        <taxon>Brachionus</taxon>
    </lineage>
</organism>
<keyword evidence="2" id="KW-1185">Reference proteome</keyword>
<accession>A0A3M7R7N7</accession>
<proteinExistence type="predicted"/>
<dbReference type="AlphaFoldDB" id="A0A3M7R7N7"/>
<gene>
    <name evidence="1" type="ORF">BpHYR1_008828</name>
</gene>
<evidence type="ECO:0000313" key="1">
    <source>
        <dbReference type="EMBL" id="RNA19235.1"/>
    </source>
</evidence>
<comment type="caution">
    <text evidence="1">The sequence shown here is derived from an EMBL/GenBank/DDBJ whole genome shotgun (WGS) entry which is preliminary data.</text>
</comment>
<dbReference type="Proteomes" id="UP000276133">
    <property type="component" value="Unassembled WGS sequence"/>
</dbReference>